<evidence type="ECO:0000259" key="2">
    <source>
        <dbReference type="Pfam" id="PF18962"/>
    </source>
</evidence>
<dbReference type="Proteomes" id="UP000236454">
    <property type="component" value="Unassembled WGS sequence"/>
</dbReference>
<evidence type="ECO:0000313" key="4">
    <source>
        <dbReference type="Proteomes" id="UP000236454"/>
    </source>
</evidence>
<dbReference type="AlphaFoldDB" id="A0A1I7ARD3"/>
<feature type="domain" description="Secretion system C-terminal sorting" evidence="2">
    <location>
        <begin position="1007"/>
        <end position="1078"/>
    </location>
</feature>
<keyword evidence="4" id="KW-1185">Reference proteome</keyword>
<organism evidence="3 4">
    <name type="scientific">Lishizhenia tianjinensis</name>
    <dbReference type="NCBI Taxonomy" id="477690"/>
    <lineage>
        <taxon>Bacteria</taxon>
        <taxon>Pseudomonadati</taxon>
        <taxon>Bacteroidota</taxon>
        <taxon>Flavobacteriia</taxon>
        <taxon>Flavobacteriales</taxon>
        <taxon>Crocinitomicaceae</taxon>
        <taxon>Lishizhenia</taxon>
    </lineage>
</organism>
<feature type="non-terminal residue" evidence="3">
    <location>
        <position position="1"/>
    </location>
</feature>
<dbReference type="STRING" id="477690.SAMN05216474_2332"/>
<dbReference type="InterPro" id="IPR025667">
    <property type="entry name" value="SprB_repeat"/>
</dbReference>
<dbReference type="Pfam" id="PF18962">
    <property type="entry name" value="Por_Secre_tail"/>
    <property type="match status" value="1"/>
</dbReference>
<proteinExistence type="predicted"/>
<gene>
    <name evidence="3" type="ORF">SAMN05216474_2332</name>
</gene>
<sequence>ITEPTVLSASGSVNANVSCNAGNDGEATVNVTGGTSPYTYAWSNTATTQTITGVAAGTYTVTVTDANGCTTTASATVTEPTLLSASGSVNANVSCNAGGDGEATVNVTGGTAPYTYAWSNSATTQTITGVTAGTYTVTVTDANGCTENASVTITEPTVLSTTGSVNANVSCNAGSDGEATVNVTGGTAPYTYAWSNSATTQTITGVTAGTYTVTVTDANGCTENASVTITEPNVLSATGSVNANVSCNAGNDGEATVNVTGGTAPYTYAWSNTATTQTISGVAAGTYTVTVTDANGCTENASVTITEPTVLSATGSVNANVSCNAGSDGEATINVTGGTAPYTYAWSNSATTQTITGVTAGTYTVTVTDANGCTATASATVTEPTVLSATGSVNANVSCNAGSDGEATVNVTGGTAPYTYAWSNTATTQAITGVTAGTYTVTVTDANGCTENASVTITEPTVLSATASVNAHVTCNAGSNGEATVSVTGGTAPYTYNWSNAAMTPTITGVTAGTYTVTVTDANGCTENASVTITEPTALLASTVVDATVSCNGLSDGAATVNASGGTAPYTYLWDNSETTTSISGLTAGTYNVVVTDANGCTVNASVMISEPAVLATTNTIQNVSCYGAMNGMVDVVPTGGTGPYAYSWSNQATTPTITGLEVGNYNVQITDANGCIITQNATITQPAILGASATAVADVTCPSSIDGSATVNPTGGTQPYTYLWDNGETSQTATALSSGVHTVSVIDANGCNQSTYVTIGTGNALDNASFAYGNSIYCKDAVNPVPTISGVNGGTFSATTGLQIDAATGEIDVLNSISGVYTVTYTTNGTCSNSSNVQVTIQDLDNASFNFDQTEYCQDYQNPTPTITGALGGTFTASSPNLVINAATGEIDIANSVAGNYSVTYTTNGYCSNSSAEFVTINTVNVATSVDQITITADAIGATYQWLDCDNNMQVIVGETSSSYTATANGNYAVIVTENGCSDTSDCVVISTVGLEKMDLANAFTVYPNPTQGTFNVQFDRVQEHIDFRIFNLAGELIQVAEMNFSNQMTMNIDLPKGVYLLEVTDKHDQKAVVKIIKQ</sequence>
<dbReference type="EMBL" id="FPAS01000003">
    <property type="protein sequence ID" value="SFT77470.1"/>
    <property type="molecule type" value="Genomic_DNA"/>
</dbReference>
<protein>
    <submittedName>
        <fullName evidence="3">Por secretion system C-terminal sorting domain-containing protein</fullName>
    </submittedName>
</protein>
<dbReference type="OrthoDB" id="1373043at2"/>
<accession>A0A1I7ARD3</accession>
<evidence type="ECO:0000256" key="1">
    <source>
        <dbReference type="ARBA" id="ARBA00022729"/>
    </source>
</evidence>
<keyword evidence="1" id="KW-0732">Signal</keyword>
<dbReference type="Pfam" id="PF13573">
    <property type="entry name" value="SprB"/>
    <property type="match status" value="10"/>
</dbReference>
<dbReference type="NCBIfam" id="TIGR04183">
    <property type="entry name" value="Por_Secre_tail"/>
    <property type="match status" value="1"/>
</dbReference>
<dbReference type="InterPro" id="IPR026444">
    <property type="entry name" value="Secre_tail"/>
</dbReference>
<name>A0A1I7ARD3_9FLAO</name>
<dbReference type="RefSeq" id="WP_139230352.1">
    <property type="nucleotide sequence ID" value="NZ_FPAS01000003.1"/>
</dbReference>
<dbReference type="Gene3D" id="2.60.40.740">
    <property type="match status" value="9"/>
</dbReference>
<reference evidence="3 4" key="1">
    <citation type="submission" date="2016-10" db="EMBL/GenBank/DDBJ databases">
        <authorList>
            <person name="de Groot N.N."/>
        </authorList>
    </citation>
    <scope>NUCLEOTIDE SEQUENCE [LARGE SCALE GENOMIC DNA]</scope>
    <source>
        <strain evidence="3 4">CGMCC 1.7005</strain>
    </source>
</reference>
<evidence type="ECO:0000313" key="3">
    <source>
        <dbReference type="EMBL" id="SFT77470.1"/>
    </source>
</evidence>